<evidence type="ECO:0000313" key="3">
    <source>
        <dbReference type="EMBL" id="KAL0198383.1"/>
    </source>
</evidence>
<proteinExistence type="predicted"/>
<evidence type="ECO:0008006" key="5">
    <source>
        <dbReference type="Google" id="ProtNLM"/>
    </source>
</evidence>
<protein>
    <recommendedName>
        <fullName evidence="5">LINE-1 type transposase domain-containing 1</fullName>
    </recommendedName>
</protein>
<evidence type="ECO:0000256" key="2">
    <source>
        <dbReference type="SAM" id="MobiDB-lite"/>
    </source>
</evidence>
<dbReference type="EMBL" id="JAMKFB020000003">
    <property type="protein sequence ID" value="KAL0198383.1"/>
    <property type="molecule type" value="Genomic_DNA"/>
</dbReference>
<name>A0ABD0RIL7_CIRMR</name>
<dbReference type="Gene3D" id="3.30.250.20">
    <property type="entry name" value="L1 transposable element, C-terminal domain"/>
    <property type="match status" value="1"/>
</dbReference>
<organism evidence="3 4">
    <name type="scientific">Cirrhinus mrigala</name>
    <name type="common">Mrigala</name>
    <dbReference type="NCBI Taxonomy" id="683832"/>
    <lineage>
        <taxon>Eukaryota</taxon>
        <taxon>Metazoa</taxon>
        <taxon>Chordata</taxon>
        <taxon>Craniata</taxon>
        <taxon>Vertebrata</taxon>
        <taxon>Euteleostomi</taxon>
        <taxon>Actinopterygii</taxon>
        <taxon>Neopterygii</taxon>
        <taxon>Teleostei</taxon>
        <taxon>Ostariophysi</taxon>
        <taxon>Cypriniformes</taxon>
        <taxon>Cyprinidae</taxon>
        <taxon>Labeoninae</taxon>
        <taxon>Labeonini</taxon>
        <taxon>Cirrhinus</taxon>
    </lineage>
</organism>
<dbReference type="PANTHER" id="PTHR11505">
    <property type="entry name" value="L1 TRANSPOSABLE ELEMENT-RELATED"/>
    <property type="match status" value="1"/>
</dbReference>
<dbReference type="InterPro" id="IPR042566">
    <property type="entry name" value="L1_C"/>
</dbReference>
<accession>A0ABD0RIL7</accession>
<dbReference type="Gene3D" id="1.20.5.340">
    <property type="match status" value="1"/>
</dbReference>
<feature type="compositionally biased region" description="Basic residues" evidence="2">
    <location>
        <begin position="1"/>
        <end position="10"/>
    </location>
</feature>
<keyword evidence="1" id="KW-0175">Coiled coil</keyword>
<gene>
    <name evidence="3" type="ORF">M9458_006923</name>
</gene>
<dbReference type="InterPro" id="IPR004244">
    <property type="entry name" value="Transposase_22"/>
</dbReference>
<sequence length="239" mass="27052">MSSRPQRKRDKKDNTDLAVDDLGSTSEVDVAQVGAIANSEAEIQPDNSVILSAINGLKSEFLSQYKDVLAAVKEVREDFSSFAGRLTEAESRIGQAEDDISDLQGRVSKLERTALDLASALDLAECRSRRSNIRILGLPNGIEGNIPVSFLENWLPQVLGADSFPAPWQSGWKHTLKAKNNDTEISQLCRQRKVMFQNHHIMFFPDLSPEVLKRRKRFDDVKRELRRRNIKLLVNYRDC</sequence>
<dbReference type="Proteomes" id="UP001529510">
    <property type="component" value="Unassembled WGS sequence"/>
</dbReference>
<comment type="caution">
    <text evidence="3">The sequence shown here is derived from an EMBL/GenBank/DDBJ whole genome shotgun (WGS) entry which is preliminary data.</text>
</comment>
<reference evidence="3 4" key="1">
    <citation type="submission" date="2024-05" db="EMBL/GenBank/DDBJ databases">
        <title>Genome sequencing and assembly of Indian major carp, Cirrhinus mrigala (Hamilton, 1822).</title>
        <authorList>
            <person name="Mohindra V."/>
            <person name="Chowdhury L.M."/>
            <person name="Lal K."/>
            <person name="Jena J.K."/>
        </authorList>
    </citation>
    <scope>NUCLEOTIDE SEQUENCE [LARGE SCALE GENOMIC DNA]</scope>
    <source>
        <strain evidence="3">CM1030</strain>
        <tissue evidence="3">Blood</tissue>
    </source>
</reference>
<feature type="region of interest" description="Disordered" evidence="2">
    <location>
        <begin position="1"/>
        <end position="23"/>
    </location>
</feature>
<evidence type="ECO:0000256" key="1">
    <source>
        <dbReference type="SAM" id="Coils"/>
    </source>
</evidence>
<dbReference type="Gene3D" id="3.30.70.1820">
    <property type="entry name" value="L1 transposable element, RRM domain"/>
    <property type="match status" value="1"/>
</dbReference>
<keyword evidence="4" id="KW-1185">Reference proteome</keyword>
<dbReference type="AlphaFoldDB" id="A0ABD0RIL7"/>
<evidence type="ECO:0000313" key="4">
    <source>
        <dbReference type="Proteomes" id="UP001529510"/>
    </source>
</evidence>
<feature type="coiled-coil region" evidence="1">
    <location>
        <begin position="86"/>
        <end position="113"/>
    </location>
</feature>
<feature type="non-terminal residue" evidence="3">
    <location>
        <position position="239"/>
    </location>
</feature>